<keyword evidence="2" id="KW-0418">Kinase</keyword>
<dbReference type="AlphaFoldDB" id="A0A8I2YMZ0"/>
<reference evidence="2" key="1">
    <citation type="submission" date="2021-03" db="EMBL/GenBank/DDBJ databases">
        <title>Evolutionary innovations through gain and loss of genes in the ectomycorrhizal Boletales.</title>
        <authorList>
            <person name="Wu G."/>
            <person name="Miyauchi S."/>
            <person name="Morin E."/>
            <person name="Yang Z.-L."/>
            <person name="Xu J."/>
            <person name="Martin F.M."/>
        </authorList>
    </citation>
    <scope>NUCLEOTIDE SEQUENCE</scope>
    <source>
        <strain evidence="2">BR01</strain>
    </source>
</reference>
<dbReference type="EMBL" id="JAGFBS010000013">
    <property type="protein sequence ID" value="KAG6375804.1"/>
    <property type="molecule type" value="Genomic_DNA"/>
</dbReference>
<keyword evidence="2" id="KW-0808">Transferase</keyword>
<dbReference type="Proteomes" id="UP000683000">
    <property type="component" value="Unassembled WGS sequence"/>
</dbReference>
<protein>
    <submittedName>
        <fullName evidence="2">Kinase-like domain-containing protein</fullName>
    </submittedName>
</protein>
<dbReference type="GO" id="GO:0044773">
    <property type="term" value="P:mitotic DNA damage checkpoint signaling"/>
    <property type="evidence" value="ECO:0007669"/>
    <property type="project" value="TreeGrafter"/>
</dbReference>
<dbReference type="InterPro" id="IPR011009">
    <property type="entry name" value="Kinase-like_dom_sf"/>
</dbReference>
<keyword evidence="3" id="KW-1185">Reference proteome</keyword>
<organism evidence="2 3">
    <name type="scientific">Boletus reticuloceps</name>
    <dbReference type="NCBI Taxonomy" id="495285"/>
    <lineage>
        <taxon>Eukaryota</taxon>
        <taxon>Fungi</taxon>
        <taxon>Dikarya</taxon>
        <taxon>Basidiomycota</taxon>
        <taxon>Agaricomycotina</taxon>
        <taxon>Agaricomycetes</taxon>
        <taxon>Agaricomycetidae</taxon>
        <taxon>Boletales</taxon>
        <taxon>Boletineae</taxon>
        <taxon>Boletaceae</taxon>
        <taxon>Boletoideae</taxon>
        <taxon>Boletus</taxon>
    </lineage>
</organism>
<dbReference type="GO" id="GO:0005634">
    <property type="term" value="C:nucleus"/>
    <property type="evidence" value="ECO:0007669"/>
    <property type="project" value="TreeGrafter"/>
</dbReference>
<dbReference type="GO" id="GO:0004674">
    <property type="term" value="F:protein serine/threonine kinase activity"/>
    <property type="evidence" value="ECO:0007669"/>
    <property type="project" value="TreeGrafter"/>
</dbReference>
<dbReference type="InterPro" id="IPR000719">
    <property type="entry name" value="Prot_kinase_dom"/>
</dbReference>
<evidence type="ECO:0000313" key="2">
    <source>
        <dbReference type="EMBL" id="KAG6375804.1"/>
    </source>
</evidence>
<dbReference type="SMART" id="SM00220">
    <property type="entry name" value="S_TKc"/>
    <property type="match status" value="1"/>
</dbReference>
<accession>A0A8I2YMZ0</accession>
<evidence type="ECO:0000259" key="1">
    <source>
        <dbReference type="PROSITE" id="PS50011"/>
    </source>
</evidence>
<gene>
    <name evidence="2" type="ORF">JVT61DRAFT_2661</name>
</gene>
<feature type="domain" description="Protein kinase" evidence="1">
    <location>
        <begin position="92"/>
        <end position="402"/>
    </location>
</feature>
<dbReference type="GO" id="GO:0005524">
    <property type="term" value="F:ATP binding"/>
    <property type="evidence" value="ECO:0007669"/>
    <property type="project" value="InterPro"/>
</dbReference>
<sequence>MTSTTAREAGLDAQLSKRELEVWGTNVHLRPEELDPREVWWRDRYQQLHIRGHRLRARYSPEWVPSWTTSNKNWEDCEDGKRLEVWVLFFFFTTDSHKFASQYGQVIDATRISDGKVVTLKRINKTEHPYEVDIGLYFSSKALASLPANHCVPIYDVFTLDDDENITIMVMPLFRPYTNPRFDTVGEVVECFRQLFEGLQFMHKHRVAHRDCMHRNLMLDPTRLYPKLFHPVERNMNEDCKGIAKHFTRTQRPPKYYFIDFGISRQYDPAITDPMEIPIWGGDKEVPEFQNSHGPCDPFPTDVFYIGNAIRKDFILRKLGFEFMKPLVADMTQPDPAKRPTMDEVVARFDDIRRGLSYRKLRSRVVDVDEDLYERVVRTASHWKRRIEFVARRVPAVPSVSP</sequence>
<comment type="caution">
    <text evidence="2">The sequence shown here is derived from an EMBL/GenBank/DDBJ whole genome shotgun (WGS) entry which is preliminary data.</text>
</comment>
<dbReference type="PANTHER" id="PTHR44167">
    <property type="entry name" value="OVARIAN-SPECIFIC SERINE/THREONINE-PROTEIN KINASE LOK-RELATED"/>
    <property type="match status" value="1"/>
</dbReference>
<proteinExistence type="predicted"/>
<dbReference type="SUPFAM" id="SSF56112">
    <property type="entry name" value="Protein kinase-like (PK-like)"/>
    <property type="match status" value="1"/>
</dbReference>
<name>A0A8I2YMZ0_9AGAM</name>
<dbReference type="PANTHER" id="PTHR44167:SF24">
    <property type="entry name" value="SERINE_THREONINE-PROTEIN KINASE CHK2"/>
    <property type="match status" value="1"/>
</dbReference>
<dbReference type="Pfam" id="PF00069">
    <property type="entry name" value="Pkinase"/>
    <property type="match status" value="1"/>
</dbReference>
<dbReference type="Gene3D" id="1.10.510.10">
    <property type="entry name" value="Transferase(Phosphotransferase) domain 1"/>
    <property type="match status" value="1"/>
</dbReference>
<evidence type="ECO:0000313" key="3">
    <source>
        <dbReference type="Proteomes" id="UP000683000"/>
    </source>
</evidence>
<dbReference type="PROSITE" id="PS50011">
    <property type="entry name" value="PROTEIN_KINASE_DOM"/>
    <property type="match status" value="1"/>
</dbReference>
<dbReference type="OrthoDB" id="5987198at2759"/>